<dbReference type="EMBL" id="GACK01011130">
    <property type="protein sequence ID" value="JAA53904.1"/>
    <property type="molecule type" value="mRNA"/>
</dbReference>
<protein>
    <submittedName>
        <fullName evidence="3">Putative bilaris</fullName>
    </submittedName>
</protein>
<dbReference type="PROSITE" id="PS50279">
    <property type="entry name" value="BPTI_KUNITZ_2"/>
    <property type="match status" value="1"/>
</dbReference>
<feature type="domain" description="BPTI/Kunitz inhibitor" evidence="2">
    <location>
        <begin position="31"/>
        <end position="86"/>
    </location>
</feature>
<dbReference type="InterPro" id="IPR002223">
    <property type="entry name" value="Kunitz_BPTI"/>
</dbReference>
<dbReference type="Gene3D" id="4.10.410.10">
    <property type="entry name" value="Pancreatic trypsin inhibitor Kunitz domain"/>
    <property type="match status" value="2"/>
</dbReference>
<name>L7LSV4_RHIPC</name>
<reference evidence="3" key="2">
    <citation type="journal article" date="2015" name="J. Proteomics">
        <title>Sexual differences in the sialomes of the zebra tick, Rhipicephalus pulchellus.</title>
        <authorList>
            <person name="Tan A.W."/>
            <person name="Francischetti I.M."/>
            <person name="Slovak M."/>
            <person name="Kini R.M."/>
            <person name="Ribeiro J.M."/>
        </authorList>
    </citation>
    <scope>NUCLEOTIDE SEQUENCE</scope>
    <source>
        <tissue evidence="3">Salivary gland</tissue>
    </source>
</reference>
<dbReference type="SMART" id="SM00131">
    <property type="entry name" value="KU"/>
    <property type="match status" value="1"/>
</dbReference>
<organism evidence="3">
    <name type="scientific">Rhipicephalus pulchellus</name>
    <name type="common">Yellow backed tick</name>
    <name type="synonym">Dermacentor pulchellus</name>
    <dbReference type="NCBI Taxonomy" id="72859"/>
    <lineage>
        <taxon>Eukaryota</taxon>
        <taxon>Metazoa</taxon>
        <taxon>Ecdysozoa</taxon>
        <taxon>Arthropoda</taxon>
        <taxon>Chelicerata</taxon>
        <taxon>Arachnida</taxon>
        <taxon>Acari</taxon>
        <taxon>Parasitiformes</taxon>
        <taxon>Ixodida</taxon>
        <taxon>Ixodoidea</taxon>
        <taxon>Ixodidae</taxon>
        <taxon>Rhipicephalinae</taxon>
        <taxon>Rhipicephalus</taxon>
        <taxon>Rhipicephalus</taxon>
    </lineage>
</organism>
<sequence length="154" mass="18005">MMIFVMTSIFTLSVTVLSGVTADLYRKNNICNHKVDLTTPICGKYPLSPRYAYDKATNSCVMFIPERCGSKNDNNFRTRKERFEKCLKSSACLRPKKLIIPGIGKYYSYDTRIDSCKRVLSIWYTKFWPNDNIFKKLSECQNECTPHYKYRGNF</sequence>
<keyword evidence="1" id="KW-0732">Signal</keyword>
<dbReference type="InterPro" id="IPR036880">
    <property type="entry name" value="Kunitz_BPTI_sf"/>
</dbReference>
<dbReference type="SUPFAM" id="SSF57362">
    <property type="entry name" value="BPTI-like"/>
    <property type="match status" value="2"/>
</dbReference>
<proteinExistence type="evidence at transcript level"/>
<evidence type="ECO:0000259" key="2">
    <source>
        <dbReference type="PROSITE" id="PS50279"/>
    </source>
</evidence>
<dbReference type="AlphaFoldDB" id="L7LSV4"/>
<evidence type="ECO:0000313" key="3">
    <source>
        <dbReference type="EMBL" id="JAA53904.1"/>
    </source>
</evidence>
<evidence type="ECO:0000256" key="1">
    <source>
        <dbReference type="SAM" id="SignalP"/>
    </source>
</evidence>
<accession>L7LSV4</accession>
<dbReference type="GO" id="GO:0004867">
    <property type="term" value="F:serine-type endopeptidase inhibitor activity"/>
    <property type="evidence" value="ECO:0007669"/>
    <property type="project" value="InterPro"/>
</dbReference>
<dbReference type="Pfam" id="PF00014">
    <property type="entry name" value="Kunitz_BPTI"/>
    <property type="match status" value="1"/>
</dbReference>
<reference evidence="3" key="1">
    <citation type="submission" date="2012-11" db="EMBL/GenBank/DDBJ databases">
        <authorList>
            <person name="Lucero-Rivera Y.E."/>
            <person name="Tovar-Ramirez D."/>
        </authorList>
    </citation>
    <scope>NUCLEOTIDE SEQUENCE</scope>
    <source>
        <tissue evidence="3">Salivary gland</tissue>
    </source>
</reference>
<feature type="chain" id="PRO_5003980893" evidence="1">
    <location>
        <begin position="23"/>
        <end position="154"/>
    </location>
</feature>
<feature type="signal peptide" evidence="1">
    <location>
        <begin position="1"/>
        <end position="22"/>
    </location>
</feature>